<dbReference type="EMBL" id="PEDP01000048">
    <property type="protein sequence ID" value="POS87963.1"/>
    <property type="molecule type" value="Genomic_DNA"/>
</dbReference>
<evidence type="ECO:0000256" key="1">
    <source>
        <dbReference type="ARBA" id="ARBA00005443"/>
    </source>
</evidence>
<keyword evidence="6 10" id="KW-0576">Peroxisome</keyword>
<evidence type="ECO:0000256" key="10">
    <source>
        <dbReference type="RuleBase" id="RU367032"/>
    </source>
</evidence>
<accession>A0A2S4Q103</accession>
<evidence type="ECO:0000256" key="7">
    <source>
        <dbReference type="ARBA" id="ARBA00029502"/>
    </source>
</evidence>
<dbReference type="AlphaFoldDB" id="A0A2S4Q103"/>
<comment type="similarity">
    <text evidence="1 10">Belongs to the peroxin-14 family.</text>
</comment>
<evidence type="ECO:0000256" key="6">
    <source>
        <dbReference type="ARBA" id="ARBA00023140"/>
    </source>
</evidence>
<sequence length="325" mass="36283">DPNVAGSPIENRVAFLHSKNLTKQEIDVALARASNNSNFPTYPNQNIPQQIVHPTSITGRYQQYPWQSAPPPRRDWRDWFIATTILSSMGYGLYILVKRYVYPMIAPPTAPQIEQDKKAIDESFEKVFSLLDQLAKDTEELKESEQSRTTKLDVALTEVETTLSNLKSSCRRREEESRRITDEVNGLRHLIPKAMEEQKETADTQLKELNTELKSLKLLLSQRINSSVSTNSSPHVRDSTSRATSQDPQVRTTLTDTSLTEAESKPSESTSDVPVSENNSQPQGQSPKFYSKGKASIPSWQLAANRNVGLGKSNSSEAQDSSGST</sequence>
<feature type="compositionally biased region" description="Polar residues" evidence="11">
    <location>
        <begin position="312"/>
        <end position="325"/>
    </location>
</feature>
<feature type="region of interest" description="Disordered" evidence="11">
    <location>
        <begin position="306"/>
        <end position="325"/>
    </location>
</feature>
<protein>
    <recommendedName>
        <fullName evidence="7 10">Peroxisomal membrane protein PEX14</fullName>
    </recommendedName>
    <alternativeName>
        <fullName evidence="8 10">Peroxin-14</fullName>
    </alternativeName>
</protein>
<comment type="subcellular location">
    <subcellularLocation>
        <location evidence="9 10">Peroxisome membrane</location>
    </subcellularLocation>
</comment>
<feature type="compositionally biased region" description="Polar residues" evidence="11">
    <location>
        <begin position="225"/>
        <end position="234"/>
    </location>
</feature>
<dbReference type="Gene3D" id="1.10.10.10">
    <property type="entry name" value="Winged helix-like DNA-binding domain superfamily/Winged helix DNA-binding domain"/>
    <property type="match status" value="1"/>
</dbReference>
<feature type="domain" description="Peroxisome membrane anchor protein Pex14p N-terminal" evidence="12">
    <location>
        <begin position="1"/>
        <end position="32"/>
    </location>
</feature>
<evidence type="ECO:0000256" key="5">
    <source>
        <dbReference type="ARBA" id="ARBA00023136"/>
    </source>
</evidence>
<reference evidence="13 14" key="1">
    <citation type="submission" date="2017-10" db="EMBL/GenBank/DDBJ databases">
        <title>Development of genomic resources for the powdery mildew, Erysiphe pulchra.</title>
        <authorList>
            <person name="Wadl P.A."/>
            <person name="Mack B.M."/>
            <person name="Moore G."/>
            <person name="Beltz S.B."/>
        </authorList>
    </citation>
    <scope>NUCLEOTIDE SEQUENCE [LARGE SCALE GENOMIC DNA]</scope>
    <source>
        <strain evidence="13">Cflorida</strain>
    </source>
</reference>
<evidence type="ECO:0000256" key="4">
    <source>
        <dbReference type="ARBA" id="ARBA00023010"/>
    </source>
</evidence>
<keyword evidence="5 10" id="KW-0472">Membrane</keyword>
<keyword evidence="2 10" id="KW-0813">Transport</keyword>
<dbReference type="InterPro" id="IPR006785">
    <property type="entry name" value="Pex14_N"/>
</dbReference>
<comment type="caution">
    <text evidence="13">The sequence shown here is derived from an EMBL/GenBank/DDBJ whole genome shotgun (WGS) entry which is preliminary data.</text>
</comment>
<dbReference type="GO" id="GO:0016560">
    <property type="term" value="P:protein import into peroxisome matrix, docking"/>
    <property type="evidence" value="ECO:0007669"/>
    <property type="project" value="UniProtKB-UniRule"/>
</dbReference>
<proteinExistence type="inferred from homology"/>
<dbReference type="Proteomes" id="UP000237438">
    <property type="component" value="Unassembled WGS sequence"/>
</dbReference>
<dbReference type="PANTHER" id="PTHR23058:SF0">
    <property type="entry name" value="PEROXISOMAL MEMBRANE PROTEIN PEX14"/>
    <property type="match status" value="1"/>
</dbReference>
<comment type="function">
    <text evidence="10">Component of the PEX13-PEX14 docking complex, a translocon channel that specifically mediates the import of peroxisomal cargo proteins bound to PEX5 receptor. The PEX13-PEX14 docking complex forms a large import pore which can be opened to a diameter of about 9 nm. Mechanistically, PEX5 receptor along with cargo proteins associates with the PEX14 subunit of the PEX13-PEX14 docking complex in the cytosol, leading to the insertion of the receptor into the organelle membrane with the concomitant translocation of the cargo into the peroxisome matrix.</text>
</comment>
<dbReference type="GO" id="GO:0005778">
    <property type="term" value="C:peroxisomal membrane"/>
    <property type="evidence" value="ECO:0007669"/>
    <property type="project" value="UniProtKB-SubCell"/>
</dbReference>
<evidence type="ECO:0000313" key="14">
    <source>
        <dbReference type="Proteomes" id="UP000237438"/>
    </source>
</evidence>
<evidence type="ECO:0000256" key="9">
    <source>
        <dbReference type="ARBA" id="ARBA00046271"/>
    </source>
</evidence>
<feature type="compositionally biased region" description="Polar residues" evidence="11">
    <location>
        <begin position="241"/>
        <end position="288"/>
    </location>
</feature>
<dbReference type="InterPro" id="IPR036388">
    <property type="entry name" value="WH-like_DNA-bd_sf"/>
</dbReference>
<dbReference type="InterPro" id="IPR025655">
    <property type="entry name" value="PEX14"/>
</dbReference>
<evidence type="ECO:0000256" key="8">
    <source>
        <dbReference type="ARBA" id="ARBA00029691"/>
    </source>
</evidence>
<dbReference type="GO" id="GO:0005102">
    <property type="term" value="F:signaling receptor binding"/>
    <property type="evidence" value="ECO:0007669"/>
    <property type="project" value="TreeGrafter"/>
</dbReference>
<dbReference type="GO" id="GO:1990429">
    <property type="term" value="C:peroxisomal importomer complex"/>
    <property type="evidence" value="ECO:0007669"/>
    <property type="project" value="TreeGrafter"/>
</dbReference>
<dbReference type="OrthoDB" id="5549158at2759"/>
<evidence type="ECO:0000256" key="11">
    <source>
        <dbReference type="SAM" id="MobiDB-lite"/>
    </source>
</evidence>
<evidence type="ECO:0000256" key="3">
    <source>
        <dbReference type="ARBA" id="ARBA00022927"/>
    </source>
</evidence>
<keyword evidence="4" id="KW-0811">Translocation</keyword>
<gene>
    <name evidence="13" type="ORF">EPUL_003804</name>
</gene>
<organism evidence="13 14">
    <name type="scientific">Erysiphe pulchra</name>
    <dbReference type="NCBI Taxonomy" id="225359"/>
    <lineage>
        <taxon>Eukaryota</taxon>
        <taxon>Fungi</taxon>
        <taxon>Dikarya</taxon>
        <taxon>Ascomycota</taxon>
        <taxon>Pezizomycotina</taxon>
        <taxon>Leotiomycetes</taxon>
        <taxon>Erysiphales</taxon>
        <taxon>Erysiphaceae</taxon>
        <taxon>Erysiphe</taxon>
    </lineage>
</organism>
<keyword evidence="3 10" id="KW-0653">Protein transport</keyword>
<dbReference type="PANTHER" id="PTHR23058">
    <property type="entry name" value="PEROXISOMAL MEMBRANE PROTEIN PEX14"/>
    <property type="match status" value="1"/>
</dbReference>
<evidence type="ECO:0000313" key="13">
    <source>
        <dbReference type="EMBL" id="POS87963.1"/>
    </source>
</evidence>
<keyword evidence="14" id="KW-1185">Reference proteome</keyword>
<evidence type="ECO:0000259" key="12">
    <source>
        <dbReference type="Pfam" id="PF04695"/>
    </source>
</evidence>
<feature type="non-terminal residue" evidence="13">
    <location>
        <position position="1"/>
    </location>
</feature>
<dbReference type="STRING" id="225359.A0A2S4Q103"/>
<evidence type="ECO:0000256" key="2">
    <source>
        <dbReference type="ARBA" id="ARBA00022448"/>
    </source>
</evidence>
<name>A0A2S4Q103_9PEZI</name>
<dbReference type="Pfam" id="PF04695">
    <property type="entry name" value="Pex14_N"/>
    <property type="match status" value="1"/>
</dbReference>
<feature type="region of interest" description="Disordered" evidence="11">
    <location>
        <begin position="225"/>
        <end position="296"/>
    </location>
</feature>